<keyword evidence="3 7" id="KW-0812">Transmembrane</keyword>
<feature type="transmembrane region" description="Helical" evidence="7">
    <location>
        <begin position="404"/>
        <end position="423"/>
    </location>
</feature>
<dbReference type="InterPro" id="IPR020846">
    <property type="entry name" value="MFS_dom"/>
</dbReference>
<name>A0A167J9F1_PHYB8</name>
<dbReference type="Gene3D" id="1.20.1250.20">
    <property type="entry name" value="MFS general substrate transporter like domains"/>
    <property type="match status" value="1"/>
</dbReference>
<keyword evidence="2" id="KW-0813">Transport</keyword>
<dbReference type="SUPFAM" id="SSF103473">
    <property type="entry name" value="MFS general substrate transporter"/>
    <property type="match status" value="1"/>
</dbReference>
<dbReference type="VEuPathDB" id="FungiDB:PHYBLDRAFT_153442"/>
<dbReference type="AlphaFoldDB" id="A0A167J9F1"/>
<feature type="transmembrane region" description="Helical" evidence="7">
    <location>
        <begin position="443"/>
        <end position="462"/>
    </location>
</feature>
<proteinExistence type="predicted"/>
<dbReference type="PRINTS" id="PR01036">
    <property type="entry name" value="TCRTETB"/>
</dbReference>
<protein>
    <recommendedName>
        <fullName evidence="8">Major facilitator superfamily (MFS) profile domain-containing protein</fullName>
    </recommendedName>
</protein>
<keyword evidence="10" id="KW-1185">Reference proteome</keyword>
<dbReference type="GeneID" id="28994056"/>
<dbReference type="Gene3D" id="1.20.1720.10">
    <property type="entry name" value="Multidrug resistance protein D"/>
    <property type="match status" value="1"/>
</dbReference>
<evidence type="ECO:0000259" key="8">
    <source>
        <dbReference type="PROSITE" id="PS50850"/>
    </source>
</evidence>
<feature type="transmembrane region" description="Helical" evidence="7">
    <location>
        <begin position="81"/>
        <end position="100"/>
    </location>
</feature>
<feature type="region of interest" description="Disordered" evidence="6">
    <location>
        <begin position="541"/>
        <end position="560"/>
    </location>
</feature>
<dbReference type="InParanoid" id="A0A167J9F1"/>
<evidence type="ECO:0000313" key="10">
    <source>
        <dbReference type="Proteomes" id="UP000077315"/>
    </source>
</evidence>
<dbReference type="RefSeq" id="XP_018283579.1">
    <property type="nucleotide sequence ID" value="XM_018433150.1"/>
</dbReference>
<feature type="transmembrane region" description="Helical" evidence="7">
    <location>
        <begin position="311"/>
        <end position="334"/>
    </location>
</feature>
<dbReference type="GO" id="GO:0022857">
    <property type="term" value="F:transmembrane transporter activity"/>
    <property type="evidence" value="ECO:0007669"/>
    <property type="project" value="InterPro"/>
</dbReference>
<reference evidence="10" key="1">
    <citation type="submission" date="2015-06" db="EMBL/GenBank/DDBJ databases">
        <title>Expansion of signal transduction pathways in fungi by whole-genome duplication.</title>
        <authorList>
            <consortium name="DOE Joint Genome Institute"/>
            <person name="Corrochano L.M."/>
            <person name="Kuo A."/>
            <person name="Marcet-Houben M."/>
            <person name="Polaino S."/>
            <person name="Salamov A."/>
            <person name="Villalobos J.M."/>
            <person name="Alvarez M.I."/>
            <person name="Avalos J."/>
            <person name="Benito E.P."/>
            <person name="Benoit I."/>
            <person name="Burger G."/>
            <person name="Camino L.P."/>
            <person name="Canovas D."/>
            <person name="Cerda-Olmedo E."/>
            <person name="Cheng J.-F."/>
            <person name="Dominguez A."/>
            <person name="Elias M."/>
            <person name="Eslava A.P."/>
            <person name="Glaser F."/>
            <person name="Grimwood J."/>
            <person name="Gutierrez G."/>
            <person name="Heitman J."/>
            <person name="Henrissat B."/>
            <person name="Iturriaga E.A."/>
            <person name="Lang B.F."/>
            <person name="Lavin J.L."/>
            <person name="Lee S."/>
            <person name="Li W."/>
            <person name="Lindquist E."/>
            <person name="Lopez-Garcia S."/>
            <person name="Luque E.M."/>
            <person name="Marcos A.T."/>
            <person name="Martin J."/>
            <person name="McCluskey K."/>
            <person name="Medina H.R."/>
            <person name="Miralles-Duran A."/>
            <person name="Miyazaki A."/>
            <person name="Munoz-Torres E."/>
            <person name="Oguiza J.A."/>
            <person name="Ohm R."/>
            <person name="Olmedo M."/>
            <person name="Orejas M."/>
            <person name="Ortiz-Castellanos L."/>
            <person name="Pisabarro A.G."/>
            <person name="Rodriguez-Romero J."/>
            <person name="Ruiz-Herrera J."/>
            <person name="Ruiz-Vazquez R."/>
            <person name="Sanz C."/>
            <person name="Schackwitz W."/>
            <person name="Schmutz J."/>
            <person name="Shahriari M."/>
            <person name="Shelest E."/>
            <person name="Silva-Franco F."/>
            <person name="Soanes D."/>
            <person name="Syed K."/>
            <person name="Tagua V.G."/>
            <person name="Talbot N.J."/>
            <person name="Thon M."/>
            <person name="De vries R.P."/>
            <person name="Wiebenga A."/>
            <person name="Yadav J.S."/>
            <person name="Braun E.L."/>
            <person name="Baker S."/>
            <person name="Garre V."/>
            <person name="Horwitz B."/>
            <person name="Torres-Martinez S."/>
            <person name="Idnurm A."/>
            <person name="Herrera-Estrella A."/>
            <person name="Gabaldon T."/>
            <person name="Grigoriev I.V."/>
        </authorList>
    </citation>
    <scope>NUCLEOTIDE SEQUENCE [LARGE SCALE GENOMIC DNA]</scope>
    <source>
        <strain evidence="10">NRRL 1555(-)</strain>
    </source>
</reference>
<dbReference type="STRING" id="763407.A0A167J9F1"/>
<feature type="transmembrane region" description="Helical" evidence="7">
    <location>
        <begin position="144"/>
        <end position="163"/>
    </location>
</feature>
<keyword evidence="4 7" id="KW-1133">Transmembrane helix</keyword>
<evidence type="ECO:0000256" key="7">
    <source>
        <dbReference type="SAM" id="Phobius"/>
    </source>
</evidence>
<gene>
    <name evidence="9" type="ORF">PHYBLDRAFT_153442</name>
</gene>
<evidence type="ECO:0000256" key="3">
    <source>
        <dbReference type="ARBA" id="ARBA00022692"/>
    </source>
</evidence>
<feature type="transmembrane region" description="Helical" evidence="7">
    <location>
        <begin position="170"/>
        <end position="188"/>
    </location>
</feature>
<accession>A0A167J9F1</accession>
<feature type="domain" description="Major facilitator superfamily (MFS) profile" evidence="8">
    <location>
        <begin position="47"/>
        <end position="531"/>
    </location>
</feature>
<evidence type="ECO:0000256" key="6">
    <source>
        <dbReference type="SAM" id="MobiDB-lite"/>
    </source>
</evidence>
<dbReference type="InterPro" id="IPR011701">
    <property type="entry name" value="MFS"/>
</dbReference>
<evidence type="ECO:0000256" key="2">
    <source>
        <dbReference type="ARBA" id="ARBA00022448"/>
    </source>
</evidence>
<feature type="transmembrane region" description="Helical" evidence="7">
    <location>
        <begin position="200"/>
        <end position="220"/>
    </location>
</feature>
<feature type="transmembrane region" description="Helical" evidence="7">
    <location>
        <begin position="375"/>
        <end position="392"/>
    </location>
</feature>
<feature type="transmembrane region" description="Helical" evidence="7">
    <location>
        <begin position="112"/>
        <end position="138"/>
    </location>
</feature>
<sequence length="560" mass="60590">MVEESKTHQNHYPYSVDSSEIDDISAHAAGSTGQPPIVLSGTRFVIVFVSLLLGLFMATLDQTILTTALPLISSEFNASDQLGWVGSAYLLTSSGFQPIYGIFADIIGHKTVYLISLSIFLFGSILCGASKTMFMLIMSRAVQGVGAAGLITILLIIICDLVSPRERPKYMGGLGVAIGVATLAGPLLGGYFADRRIWRWAFYMNGFVGIVVVAAIVVFFKLPTHRVSDEPMRVQMKRADYAPVFLMMPGTICILAALQVGGANTSWSSTNCIVLFTVGFALFAIFIACEIWVVPYPFIPRRFVMSRTNMAICLANFMGGATDYAIMFFVPLYFQLVHGDSATSSALELLPFFISAVIASFITGIIISMTGRYRLILWLGCAMTVVGTALLQTTTVDMPRSLQYFYLGILGFGTGLCKQTFIVAGQVAADPKDLSLATSISQFFRIFGGACGISVAETIFSFRTKAGLADLSKKMHQNFSIQNIALIKFLPAAARRQVQIVSVDAIDMIYRFTIGCCAAGLLASFLVKHYDIWTDESKVQPTAANGNGTTHNKASDGSNA</sequence>
<dbReference type="PROSITE" id="PS50850">
    <property type="entry name" value="MFS"/>
    <property type="match status" value="1"/>
</dbReference>
<dbReference type="GO" id="GO:0012505">
    <property type="term" value="C:endomembrane system"/>
    <property type="evidence" value="ECO:0007669"/>
    <property type="project" value="UniProtKB-SubCell"/>
</dbReference>
<keyword evidence="5 7" id="KW-0472">Membrane</keyword>
<evidence type="ECO:0000256" key="1">
    <source>
        <dbReference type="ARBA" id="ARBA00004127"/>
    </source>
</evidence>
<feature type="transmembrane region" description="Helical" evidence="7">
    <location>
        <begin position="349"/>
        <end position="368"/>
    </location>
</feature>
<evidence type="ECO:0000256" key="4">
    <source>
        <dbReference type="ARBA" id="ARBA00022989"/>
    </source>
</evidence>
<dbReference type="CDD" id="cd17502">
    <property type="entry name" value="MFS_Azr1_MDR_like"/>
    <property type="match status" value="1"/>
</dbReference>
<dbReference type="InterPro" id="IPR036259">
    <property type="entry name" value="MFS_trans_sf"/>
</dbReference>
<dbReference type="PANTHER" id="PTHR23501">
    <property type="entry name" value="MAJOR FACILITATOR SUPERFAMILY"/>
    <property type="match status" value="1"/>
</dbReference>
<dbReference type="PANTHER" id="PTHR23501:SF191">
    <property type="entry name" value="VACUOLAR BASIC AMINO ACID TRANSPORTER 4"/>
    <property type="match status" value="1"/>
</dbReference>
<organism evidence="9 10">
    <name type="scientific">Phycomyces blakesleeanus (strain ATCC 8743b / DSM 1359 / FGSC 10004 / NBRC 33097 / NRRL 1555)</name>
    <dbReference type="NCBI Taxonomy" id="763407"/>
    <lineage>
        <taxon>Eukaryota</taxon>
        <taxon>Fungi</taxon>
        <taxon>Fungi incertae sedis</taxon>
        <taxon>Mucoromycota</taxon>
        <taxon>Mucoromycotina</taxon>
        <taxon>Mucoromycetes</taxon>
        <taxon>Mucorales</taxon>
        <taxon>Phycomycetaceae</taxon>
        <taxon>Phycomyces</taxon>
    </lineage>
</organism>
<feature type="transmembrane region" description="Helical" evidence="7">
    <location>
        <begin position="508"/>
        <end position="527"/>
    </location>
</feature>
<dbReference type="Proteomes" id="UP000077315">
    <property type="component" value="Unassembled WGS sequence"/>
</dbReference>
<evidence type="ECO:0000313" key="9">
    <source>
        <dbReference type="EMBL" id="OAD65539.1"/>
    </source>
</evidence>
<feature type="transmembrane region" description="Helical" evidence="7">
    <location>
        <begin position="273"/>
        <end position="299"/>
    </location>
</feature>
<dbReference type="GO" id="GO:0005886">
    <property type="term" value="C:plasma membrane"/>
    <property type="evidence" value="ECO:0007669"/>
    <property type="project" value="TreeGrafter"/>
</dbReference>
<dbReference type="Pfam" id="PF07690">
    <property type="entry name" value="MFS_1"/>
    <property type="match status" value="1"/>
</dbReference>
<dbReference type="OrthoDB" id="10021397at2759"/>
<dbReference type="EMBL" id="KV441010">
    <property type="protein sequence ID" value="OAD65539.1"/>
    <property type="molecule type" value="Genomic_DNA"/>
</dbReference>
<feature type="transmembrane region" description="Helical" evidence="7">
    <location>
        <begin position="241"/>
        <end position="261"/>
    </location>
</feature>
<evidence type="ECO:0000256" key="5">
    <source>
        <dbReference type="ARBA" id="ARBA00023136"/>
    </source>
</evidence>
<comment type="subcellular location">
    <subcellularLocation>
        <location evidence="1">Endomembrane system</location>
        <topology evidence="1">Multi-pass membrane protein</topology>
    </subcellularLocation>
</comment>
<feature type="transmembrane region" description="Helical" evidence="7">
    <location>
        <begin position="44"/>
        <end position="69"/>
    </location>
</feature>